<evidence type="ECO:0000256" key="17">
    <source>
        <dbReference type="PIRSR" id="PIRSR602326-1"/>
    </source>
</evidence>
<evidence type="ECO:0000256" key="10">
    <source>
        <dbReference type="ARBA" id="ARBA00022967"/>
    </source>
</evidence>
<keyword evidence="11" id="KW-0249">Electron transport</keyword>
<dbReference type="Pfam" id="PF03399">
    <property type="entry name" value="SAC3_GANP"/>
    <property type="match status" value="1"/>
</dbReference>
<feature type="binding site" description="covalent" evidence="17">
    <location>
        <position position="676"/>
    </location>
    <ligand>
        <name>heme c</name>
        <dbReference type="ChEBI" id="CHEBI:61717"/>
    </ligand>
</feature>
<dbReference type="InterPro" id="IPR036909">
    <property type="entry name" value="Cyt_c-like_dom_sf"/>
</dbReference>
<dbReference type="FunFam" id="1.20.5.100:FF:000003">
    <property type="entry name" value="Cytochrome c1, heme protein, mitochondrial"/>
    <property type="match status" value="1"/>
</dbReference>
<dbReference type="AlphaFoldDB" id="A0A8H3HJL2"/>
<keyword evidence="14" id="KW-0496">Mitochondrion</keyword>
<dbReference type="GO" id="GO:0046872">
    <property type="term" value="F:metal ion binding"/>
    <property type="evidence" value="ECO:0007669"/>
    <property type="project" value="UniProtKB-KW"/>
</dbReference>
<feature type="binding site" description="covalent" evidence="17">
    <location>
        <position position="795"/>
    </location>
    <ligand>
        <name>heme c</name>
        <dbReference type="ChEBI" id="CHEBI:61717"/>
    </ligand>
</feature>
<evidence type="ECO:0000256" key="9">
    <source>
        <dbReference type="ARBA" id="ARBA00022792"/>
    </source>
</evidence>
<feature type="compositionally biased region" description="Polar residues" evidence="18">
    <location>
        <begin position="116"/>
        <end position="130"/>
    </location>
</feature>
<dbReference type="PANTHER" id="PTHR10266:SF3">
    <property type="entry name" value="CYTOCHROME C1, HEME PROTEIN, MITOCHONDRIAL"/>
    <property type="match status" value="1"/>
</dbReference>
<dbReference type="GO" id="GO:0020037">
    <property type="term" value="F:heme binding"/>
    <property type="evidence" value="ECO:0007669"/>
    <property type="project" value="InterPro"/>
</dbReference>
<keyword evidence="7 19" id="KW-0812">Transmembrane</keyword>
<keyword evidence="5 17" id="KW-0349">Heme</keyword>
<dbReference type="PROSITE" id="PS50250">
    <property type="entry name" value="PCI"/>
    <property type="match status" value="1"/>
</dbReference>
<organism evidence="22 23">
    <name type="scientific">Rhizoctonia solani</name>
    <dbReference type="NCBI Taxonomy" id="456999"/>
    <lineage>
        <taxon>Eukaryota</taxon>
        <taxon>Fungi</taxon>
        <taxon>Dikarya</taxon>
        <taxon>Basidiomycota</taxon>
        <taxon>Agaricomycotina</taxon>
        <taxon>Agaricomycetes</taxon>
        <taxon>Cantharellales</taxon>
        <taxon>Ceratobasidiaceae</taxon>
        <taxon>Rhizoctonia</taxon>
    </lineage>
</organism>
<dbReference type="InterPro" id="IPR000717">
    <property type="entry name" value="PCI_dom"/>
</dbReference>
<name>A0A8H3HJL2_9AGAM</name>
<evidence type="ECO:0000256" key="4">
    <source>
        <dbReference type="ARBA" id="ARBA00022448"/>
    </source>
</evidence>
<evidence type="ECO:0000256" key="16">
    <source>
        <dbReference type="ARBA" id="ARBA00029351"/>
    </source>
</evidence>
<feature type="binding site" description="covalent" evidence="17">
    <location>
        <position position="672"/>
    </location>
    <ligand>
        <name>heme c</name>
        <dbReference type="ChEBI" id="CHEBI:61717"/>
    </ligand>
</feature>
<dbReference type="Pfam" id="PF02167">
    <property type="entry name" value="Cytochrom_C1"/>
    <property type="match status" value="1"/>
</dbReference>
<keyword evidence="9" id="KW-0999">Mitochondrion inner membrane</keyword>
<evidence type="ECO:0000256" key="2">
    <source>
        <dbReference type="ARBA" id="ARBA00006488"/>
    </source>
</evidence>
<evidence type="ECO:0000256" key="14">
    <source>
        <dbReference type="ARBA" id="ARBA00023128"/>
    </source>
</evidence>
<gene>
    <name evidence="22" type="ORF">RDB_LOCUS109192</name>
</gene>
<reference evidence="22" key="1">
    <citation type="submission" date="2021-01" db="EMBL/GenBank/DDBJ databases">
        <authorList>
            <person name="Kaushik A."/>
        </authorList>
    </citation>
    <scope>NUCLEOTIDE SEQUENCE</scope>
    <source>
        <strain evidence="22">Type strain: AG8-Rh-89/</strain>
    </source>
</reference>
<dbReference type="InterPro" id="IPR021157">
    <property type="entry name" value="Cyt_c1_TM_anchor_C"/>
</dbReference>
<feature type="transmembrane region" description="Helical" evidence="19">
    <location>
        <begin position="839"/>
        <end position="857"/>
    </location>
</feature>
<dbReference type="Gene3D" id="1.25.40.990">
    <property type="match status" value="1"/>
</dbReference>
<feature type="domain" description="PCI" evidence="20">
    <location>
        <begin position="266"/>
        <end position="435"/>
    </location>
</feature>
<evidence type="ECO:0000256" key="18">
    <source>
        <dbReference type="SAM" id="MobiDB-lite"/>
    </source>
</evidence>
<dbReference type="GO" id="GO:0008121">
    <property type="term" value="F:quinol-cytochrome-c reductase activity"/>
    <property type="evidence" value="ECO:0007669"/>
    <property type="project" value="UniProtKB-EC"/>
</dbReference>
<dbReference type="PRINTS" id="PR00603">
    <property type="entry name" value="CYTOCHROMEC1"/>
</dbReference>
<comment type="subcellular location">
    <subcellularLocation>
        <location evidence="1">Mitochondrion inner membrane</location>
    </subcellularLocation>
</comment>
<keyword evidence="10" id="KW-1278">Translocase</keyword>
<dbReference type="InterPro" id="IPR002326">
    <property type="entry name" value="Cyt_c1"/>
</dbReference>
<dbReference type="Gene3D" id="1.20.5.100">
    <property type="entry name" value="Cytochrome c1, transmembrane anchor, C-terminal"/>
    <property type="match status" value="1"/>
</dbReference>
<dbReference type="PANTHER" id="PTHR10266">
    <property type="entry name" value="CYTOCHROME C1"/>
    <property type="match status" value="1"/>
</dbReference>
<dbReference type="SUPFAM" id="SSF81496">
    <property type="entry name" value="Cytochrome c1 subunit of cytochrome bc1 complex (Ubiquinol-cytochrome c reductase), transmembrane anchor"/>
    <property type="match status" value="1"/>
</dbReference>
<evidence type="ECO:0000256" key="1">
    <source>
        <dbReference type="ARBA" id="ARBA00004273"/>
    </source>
</evidence>
<dbReference type="EMBL" id="CAJMWZ010005993">
    <property type="protein sequence ID" value="CAE6513693.1"/>
    <property type="molecule type" value="Genomic_DNA"/>
</dbReference>
<feature type="compositionally biased region" description="Polar residues" evidence="18">
    <location>
        <begin position="477"/>
        <end position="489"/>
    </location>
</feature>
<evidence type="ECO:0000313" key="23">
    <source>
        <dbReference type="Proteomes" id="UP000663850"/>
    </source>
</evidence>
<evidence type="ECO:0000259" key="21">
    <source>
        <dbReference type="PROSITE" id="PS51007"/>
    </source>
</evidence>
<feature type="binding site" description="covalent" evidence="17">
    <location>
        <position position="675"/>
    </location>
    <ligand>
        <name>heme c</name>
        <dbReference type="ChEBI" id="CHEBI:61717"/>
    </ligand>
</feature>
<protein>
    <recommendedName>
        <fullName evidence="3">quinol--cytochrome-c reductase</fullName>
        <ecNumber evidence="3">7.1.1.8</ecNumber>
    </recommendedName>
</protein>
<dbReference type="FunFam" id="1.10.760.10:FF:000002">
    <property type="entry name" value="Cytochrome c1, heme protein"/>
    <property type="match status" value="1"/>
</dbReference>
<feature type="region of interest" description="Disordered" evidence="18">
    <location>
        <begin position="87"/>
        <end position="140"/>
    </location>
</feature>
<evidence type="ECO:0000313" key="22">
    <source>
        <dbReference type="EMBL" id="CAE6513693.1"/>
    </source>
</evidence>
<dbReference type="GO" id="GO:0005743">
    <property type="term" value="C:mitochondrial inner membrane"/>
    <property type="evidence" value="ECO:0007669"/>
    <property type="project" value="UniProtKB-SubCell"/>
</dbReference>
<dbReference type="EC" id="7.1.1.8" evidence="3"/>
<feature type="region of interest" description="Disordered" evidence="18">
    <location>
        <begin position="477"/>
        <end position="559"/>
    </location>
</feature>
<keyword evidence="8 17" id="KW-0479">Metal-binding</keyword>
<evidence type="ECO:0000256" key="7">
    <source>
        <dbReference type="ARBA" id="ARBA00022692"/>
    </source>
</evidence>
<dbReference type="InterPro" id="IPR005062">
    <property type="entry name" value="SAC3/GANP/THP3_conserved"/>
</dbReference>
<keyword evidence="13 17" id="KW-0408">Iron</keyword>
<comment type="similarity">
    <text evidence="2">Belongs to the cytochrome c family.</text>
</comment>
<feature type="compositionally biased region" description="Pro residues" evidence="18">
    <location>
        <begin position="496"/>
        <end position="510"/>
    </location>
</feature>
<evidence type="ECO:0000256" key="15">
    <source>
        <dbReference type="ARBA" id="ARBA00023136"/>
    </source>
</evidence>
<evidence type="ECO:0000256" key="8">
    <source>
        <dbReference type="ARBA" id="ARBA00022723"/>
    </source>
</evidence>
<dbReference type="SUPFAM" id="SSF46626">
    <property type="entry name" value="Cytochrome c"/>
    <property type="match status" value="1"/>
</dbReference>
<evidence type="ECO:0000256" key="5">
    <source>
        <dbReference type="ARBA" id="ARBA00022617"/>
    </source>
</evidence>
<evidence type="ECO:0000256" key="11">
    <source>
        <dbReference type="ARBA" id="ARBA00022982"/>
    </source>
</evidence>
<dbReference type="Gene3D" id="1.10.760.10">
    <property type="entry name" value="Cytochrome c-like domain"/>
    <property type="match status" value="1"/>
</dbReference>
<dbReference type="Proteomes" id="UP000663850">
    <property type="component" value="Unassembled WGS sequence"/>
</dbReference>
<sequence>MAASWPQSLKDWVAAQLKQMNSLNKTEADSEMKALISEAYTNQTLWTTDWAGVQLKALQPKAAVKRKSNPDIVATQKKLKKTTISATTENQTRLEKRKRRFEREHEIERQKASGAYSVTSFTHHSQSPTGSDIARDSTPTYTPMAYRSAGATSKRKYANVASEDSGDADPNVIDWDRFTIVGTSQELFKPYLRLTSAPDPATIRPLEVLQRTLGELKNKWKTSSDYRWTCDQFKSLRQDLTVQRIKNSFTVQVYEIHARMALEASDLVEFNQCQSNLRLLYEAGIPGNANEFLAYRILYLVHTKNRSEMNLLLAQLTPETRATLFVRHALDVQAALLASNYHKFFDLYLNAPNMGGYIMDHMLARERMSALIIMTKAYLHLPLSFLASELAFDAAADVDRFLSSHSIAIYTPTSGQPNAGSEKRLDCKTAHARVVACYEEKYRNVAIIALKVMVRRSLVNPSQPRLFNNHNRPFPLTTMSNQDYYNNQPHYGGGPPAGPGYYPPQGPPPGAQGGYYPNQPPQGGYQGGYPQQGGYNPQPPPNTVYVQQEQPKKSGGGAGGGTCMAWQAFHAGRLAASRSTGAKARFASTSSAQASVFSSRTTAVAATAASVGSIAWYTHLYGQLPFIGELSANSPAEDGLHPASYPWSHKGWLDSFDHASIRRGYQVYREVCAACHSLDRIAWRNLVGVSHTVDEVKAMAEEVEYEDGPNNAGEMFQRPGKLADSMPAPYPNEEAARAGNAGALPPDLSLIIKARHGAADYVYSLLTGYVDPPAGVEIREGLNYNPYFPGGAIAMARVLYDGLVEYDDGTPATASQMAKDVVTFLSWAAEPEHDERKKMGLQAIILLSGMLAISLYVKRFKWSVVKTRKIVYNPPK</sequence>
<evidence type="ECO:0000256" key="12">
    <source>
        <dbReference type="ARBA" id="ARBA00022989"/>
    </source>
</evidence>
<accession>A0A8H3HJL2</accession>
<comment type="caution">
    <text evidence="22">The sequence shown here is derived from an EMBL/GenBank/DDBJ whole genome shotgun (WGS) entry which is preliminary data.</text>
</comment>
<evidence type="ECO:0000256" key="13">
    <source>
        <dbReference type="ARBA" id="ARBA00023004"/>
    </source>
</evidence>
<keyword evidence="4" id="KW-0813">Transport</keyword>
<evidence type="ECO:0000256" key="3">
    <source>
        <dbReference type="ARBA" id="ARBA00012951"/>
    </source>
</evidence>
<feature type="domain" description="Cytochrome c" evidence="21">
    <location>
        <begin position="659"/>
        <end position="811"/>
    </location>
</feature>
<evidence type="ECO:0000256" key="19">
    <source>
        <dbReference type="SAM" id="Phobius"/>
    </source>
</evidence>
<feature type="compositionally biased region" description="Low complexity" evidence="18">
    <location>
        <begin position="514"/>
        <end position="523"/>
    </location>
</feature>
<keyword evidence="15 19" id="KW-0472">Membrane</keyword>
<keyword evidence="12 19" id="KW-1133">Transmembrane helix</keyword>
<evidence type="ECO:0000256" key="6">
    <source>
        <dbReference type="ARBA" id="ARBA00022660"/>
    </source>
</evidence>
<feature type="compositionally biased region" description="Basic and acidic residues" evidence="18">
    <location>
        <begin position="101"/>
        <end position="111"/>
    </location>
</feature>
<dbReference type="PROSITE" id="PS51007">
    <property type="entry name" value="CYTC"/>
    <property type="match status" value="1"/>
</dbReference>
<dbReference type="InterPro" id="IPR009056">
    <property type="entry name" value="Cyt_c-like_dom"/>
</dbReference>
<proteinExistence type="inferred from homology"/>
<dbReference type="GO" id="GO:0006122">
    <property type="term" value="P:mitochondrial electron transport, ubiquinol to cytochrome c"/>
    <property type="evidence" value="ECO:0007669"/>
    <property type="project" value="TreeGrafter"/>
</dbReference>
<keyword evidence="6" id="KW-0679">Respiratory chain</keyword>
<comment type="cofactor">
    <cofactor evidence="17">
        <name>heme c</name>
        <dbReference type="ChEBI" id="CHEBI:61717"/>
    </cofactor>
    <text evidence="17">Binds 1 heme c group covalently per subunit.</text>
</comment>
<comment type="catalytic activity">
    <reaction evidence="16">
        <text>a quinol + 2 Fe(III)-[cytochrome c](out) = a quinone + 2 Fe(II)-[cytochrome c](out) + 2 H(+)(out)</text>
        <dbReference type="Rhea" id="RHEA:11484"/>
        <dbReference type="Rhea" id="RHEA-COMP:10350"/>
        <dbReference type="Rhea" id="RHEA-COMP:14399"/>
        <dbReference type="ChEBI" id="CHEBI:15378"/>
        <dbReference type="ChEBI" id="CHEBI:24646"/>
        <dbReference type="ChEBI" id="CHEBI:29033"/>
        <dbReference type="ChEBI" id="CHEBI:29034"/>
        <dbReference type="ChEBI" id="CHEBI:132124"/>
        <dbReference type="EC" id="7.1.1.8"/>
    </reaction>
</comment>
<evidence type="ECO:0000259" key="20">
    <source>
        <dbReference type="PROSITE" id="PS50250"/>
    </source>
</evidence>